<evidence type="ECO:0000313" key="24">
    <source>
        <dbReference type="Proteomes" id="UP000499080"/>
    </source>
</evidence>
<evidence type="ECO:0000256" key="10">
    <source>
        <dbReference type="ARBA" id="ARBA00022840"/>
    </source>
</evidence>
<evidence type="ECO:0000256" key="2">
    <source>
        <dbReference type="ARBA" id="ARBA00022612"/>
    </source>
</evidence>
<keyword evidence="16" id="KW-0233">DNA recombination</keyword>
<keyword evidence="14" id="KW-0239">DNA-directed DNA polymerase</keyword>
<evidence type="ECO:0000256" key="4">
    <source>
        <dbReference type="ARBA" id="ARBA00022722"/>
    </source>
</evidence>
<sequence length="1075" mass="121378">MAMASYGAMRIELLTRDNYETWKIQMRALLVKNDLWTYVGCIKVKPELIDGNAESREACSKWTETDEKAKSDLILCISPAELKQIKNCVTSRDIWIKLEEIYQSKGPARKATLLKSLIQLKMPDTGDVRDHLRKFFDIVDKLSEMEIKIDENLLSIMLLYSLPASYENFRCAIESRDDLPSTDVLRIKIVEESEARRHDSGAQSADSGAFTACHHKRKNASWNSKSKPPKEIDNKFKIKCFKSDVLLASNKEKRWCLDSGCTRHLSSDESIFVTLGETDVSEVKLANNGTTEVKGCGKAVIKAEVNNNIQTVDVNDALFVPELRTNLLSVAKLCDRGYTATFKSDAATLINAKAKVKLVADRKDNLYYLRGSDTNQSAKHASESLDTPKTKCADLVKWHCRLGHLNMKDLKESIERGNILGLNISKSPVNFDCEICAINKLTRAHFPKKSNRVTSLLETVHSDLCGPIRVPSIEQSGIAERKNRSLVEMARCLLSQAKLPLNMWAEAVNTANYLRNRCPTKALSGKTPYELFNEIVPNVSYFKTFGGTAYCLDNKPSHKFSARSKKGIFVGYSENSKAFRIYLPDEKRFFISRSEKFFEDGNINSSIDIGELLIQNKNLNESKMEQEIAEMHSQNEVTEENHNKSSEGARSSPLPPVEKNTISLRKREVLRDVESKGSESAEFVYSCNTEIPIKTALSSADAQRWLNALAEELKHILKNETFELVNKPAKKDCIGSRFVLTNKYSPDGSLLKNKARFVARGFSQKPGIDFGETFAPVARQASIRIMAALSAKLLSEIHQFDVTTAYLNGTLDEDIFMECPAYFKEILEQVIVNENSNNIALEASKMLKSLNNGDKVLLLKKSLYGLKQAGRCWNFKLNQILNNFGAKQTTADPCVYYIKNGKGLTLIMVYVDVILFTSQDPSMLQKFKIHLKKDLEIKYAGLAKYCLGLNFQQQNGVVAMSQQSYIRELLNRFDMTEAKTVVCPMDLSIRLKRSDECDTEGLPYRELIGGLLYLATSTRPDIANTVSKLSQFLKYYDSTHWKAAKRVLRYLKKTLNFGLIFKRTDEPLFGYTDSD</sequence>
<evidence type="ECO:0000256" key="1">
    <source>
        <dbReference type="ARBA" id="ARBA00002180"/>
    </source>
</evidence>
<evidence type="ECO:0000256" key="5">
    <source>
        <dbReference type="ARBA" id="ARBA00022723"/>
    </source>
</evidence>
<keyword evidence="11" id="KW-0460">Magnesium</keyword>
<keyword evidence="5" id="KW-0479">Metal-binding</keyword>
<dbReference type="InterPro" id="IPR012337">
    <property type="entry name" value="RNaseH-like_sf"/>
</dbReference>
<feature type="domain" description="Reverse transcriptase Ty1/copia-type" evidence="19">
    <location>
        <begin position="719"/>
        <end position="824"/>
    </location>
</feature>
<evidence type="ECO:0000256" key="11">
    <source>
        <dbReference type="ARBA" id="ARBA00022842"/>
    </source>
</evidence>
<evidence type="ECO:0000259" key="22">
    <source>
        <dbReference type="Pfam" id="PF25597"/>
    </source>
</evidence>
<dbReference type="EMBL" id="BGPR01001353">
    <property type="protein sequence ID" value="GBM51840.1"/>
    <property type="molecule type" value="Genomic_DNA"/>
</dbReference>
<proteinExistence type="predicted"/>
<dbReference type="Gene3D" id="3.30.420.10">
    <property type="entry name" value="Ribonuclease H-like superfamily/Ribonuclease H"/>
    <property type="match status" value="1"/>
</dbReference>
<dbReference type="InterPro" id="IPR025724">
    <property type="entry name" value="GAG-pre-integrase_dom"/>
</dbReference>
<feature type="domain" description="GAG-pre-integrase" evidence="20">
    <location>
        <begin position="365"/>
        <end position="440"/>
    </location>
</feature>
<gene>
    <name evidence="23" type="primary">POLX_2028</name>
    <name evidence="23" type="ORF">AVEN_8703_1</name>
</gene>
<dbReference type="Pfam" id="PF07727">
    <property type="entry name" value="RVT_2"/>
    <property type="match status" value="2"/>
</dbReference>
<evidence type="ECO:0000256" key="17">
    <source>
        <dbReference type="ARBA" id="ARBA00023268"/>
    </source>
</evidence>
<comment type="caution">
    <text evidence="23">The sequence shown here is derived from an EMBL/GenBank/DDBJ whole genome shotgun (WGS) entry which is preliminary data.</text>
</comment>
<dbReference type="InterPro" id="IPR057670">
    <property type="entry name" value="SH3_retrovirus"/>
</dbReference>
<evidence type="ECO:0000256" key="18">
    <source>
        <dbReference type="SAM" id="MobiDB-lite"/>
    </source>
</evidence>
<keyword evidence="9" id="KW-0378">Hydrolase</keyword>
<reference evidence="23 24" key="1">
    <citation type="journal article" date="2019" name="Sci. Rep.">
        <title>Orb-weaving spider Araneus ventricosus genome elucidates the spidroin gene catalogue.</title>
        <authorList>
            <person name="Kono N."/>
            <person name="Nakamura H."/>
            <person name="Ohtoshi R."/>
            <person name="Moran D.A.P."/>
            <person name="Shinohara A."/>
            <person name="Yoshida Y."/>
            <person name="Fujiwara M."/>
            <person name="Mori M."/>
            <person name="Tomita M."/>
            <person name="Arakawa K."/>
        </authorList>
    </citation>
    <scope>NUCLEOTIDE SEQUENCE [LARGE SCALE GENOMIC DNA]</scope>
</reference>
<keyword evidence="10" id="KW-0067">ATP-binding</keyword>
<dbReference type="GO" id="GO:0071897">
    <property type="term" value="P:DNA biosynthetic process"/>
    <property type="evidence" value="ECO:0007669"/>
    <property type="project" value="UniProtKB-ARBA"/>
</dbReference>
<dbReference type="GO" id="GO:0042575">
    <property type="term" value="C:DNA polymerase complex"/>
    <property type="evidence" value="ECO:0007669"/>
    <property type="project" value="UniProtKB-ARBA"/>
</dbReference>
<evidence type="ECO:0000256" key="7">
    <source>
        <dbReference type="ARBA" id="ARBA00022750"/>
    </source>
</evidence>
<dbReference type="GO" id="GO:0004190">
    <property type="term" value="F:aspartic-type endopeptidase activity"/>
    <property type="evidence" value="ECO:0007669"/>
    <property type="project" value="UniProtKB-KW"/>
</dbReference>
<evidence type="ECO:0000256" key="6">
    <source>
        <dbReference type="ARBA" id="ARBA00022741"/>
    </source>
</evidence>
<keyword evidence="3" id="KW-0645">Protease</keyword>
<keyword evidence="2" id="KW-1188">Viral release from host cell</keyword>
<feature type="region of interest" description="Disordered" evidence="18">
    <location>
        <begin position="631"/>
        <end position="658"/>
    </location>
</feature>
<dbReference type="GO" id="GO:0003676">
    <property type="term" value="F:nucleic acid binding"/>
    <property type="evidence" value="ECO:0007669"/>
    <property type="project" value="InterPro"/>
</dbReference>
<dbReference type="Pfam" id="PF14223">
    <property type="entry name" value="Retrotran_gag_2"/>
    <property type="match status" value="1"/>
</dbReference>
<evidence type="ECO:0000259" key="20">
    <source>
        <dbReference type="Pfam" id="PF13976"/>
    </source>
</evidence>
<dbReference type="OrthoDB" id="413361at2759"/>
<protein>
    <submittedName>
        <fullName evidence="23">Retrovirus-related Pol polyprotein from transposon TNT 1-94</fullName>
    </submittedName>
</protein>
<keyword evidence="6" id="KW-0547">Nucleotide-binding</keyword>
<dbReference type="AlphaFoldDB" id="A0A4Y2GE13"/>
<evidence type="ECO:0000256" key="12">
    <source>
        <dbReference type="ARBA" id="ARBA00022908"/>
    </source>
</evidence>
<feature type="domain" description="Retroviral polymerase SH3-like" evidence="22">
    <location>
        <begin position="549"/>
        <end position="602"/>
    </location>
</feature>
<keyword evidence="8" id="KW-0255">Endonuclease</keyword>
<keyword evidence="24" id="KW-1185">Reference proteome</keyword>
<dbReference type="InterPro" id="IPR054722">
    <property type="entry name" value="PolX-like_BBD"/>
</dbReference>
<dbReference type="GO" id="GO:0006508">
    <property type="term" value="P:proteolysis"/>
    <property type="evidence" value="ECO:0007669"/>
    <property type="project" value="UniProtKB-KW"/>
</dbReference>
<evidence type="ECO:0000259" key="21">
    <source>
        <dbReference type="Pfam" id="PF22936"/>
    </source>
</evidence>
<name>A0A4Y2GE13_ARAVE</name>
<dbReference type="InterPro" id="IPR039537">
    <property type="entry name" value="Retrotran_Ty1/copia-like"/>
</dbReference>
<comment type="function">
    <text evidence="1">The aspartyl protease (PR) mediates the proteolytic cleavages of the Gag and Gag-Pol polyproteins after assembly of the VLP.</text>
</comment>
<dbReference type="GO" id="GO:0046872">
    <property type="term" value="F:metal ion binding"/>
    <property type="evidence" value="ECO:0007669"/>
    <property type="project" value="UniProtKB-KW"/>
</dbReference>
<evidence type="ECO:0000256" key="8">
    <source>
        <dbReference type="ARBA" id="ARBA00022759"/>
    </source>
</evidence>
<evidence type="ECO:0000259" key="19">
    <source>
        <dbReference type="Pfam" id="PF07727"/>
    </source>
</evidence>
<dbReference type="SUPFAM" id="SSF56672">
    <property type="entry name" value="DNA/RNA polymerases"/>
    <property type="match status" value="1"/>
</dbReference>
<feature type="domain" description="Retrovirus-related Pol polyprotein from transposon TNT 1-94-like beta-barrel" evidence="21">
    <location>
        <begin position="255"/>
        <end position="338"/>
    </location>
</feature>
<feature type="domain" description="Reverse transcriptase Ty1/copia-type" evidence="19">
    <location>
        <begin position="851"/>
        <end position="985"/>
    </location>
</feature>
<dbReference type="Pfam" id="PF25597">
    <property type="entry name" value="SH3_retrovirus"/>
    <property type="match status" value="1"/>
</dbReference>
<keyword evidence="17" id="KW-0511">Multifunctional enzyme</keyword>
<keyword evidence="14" id="KW-0808">Transferase</keyword>
<evidence type="ECO:0000256" key="13">
    <source>
        <dbReference type="ARBA" id="ARBA00022918"/>
    </source>
</evidence>
<dbReference type="InterPro" id="IPR036397">
    <property type="entry name" value="RNaseH_sf"/>
</dbReference>
<dbReference type="SUPFAM" id="SSF53098">
    <property type="entry name" value="Ribonuclease H-like"/>
    <property type="match status" value="1"/>
</dbReference>
<dbReference type="Pfam" id="PF13976">
    <property type="entry name" value="gag_pre-integrs"/>
    <property type="match status" value="1"/>
</dbReference>
<dbReference type="PANTHER" id="PTHR42648">
    <property type="entry name" value="TRANSPOSASE, PUTATIVE-RELATED"/>
    <property type="match status" value="1"/>
</dbReference>
<accession>A0A4Y2GE13</accession>
<evidence type="ECO:0000256" key="16">
    <source>
        <dbReference type="ARBA" id="ARBA00023172"/>
    </source>
</evidence>
<keyword evidence="14" id="KW-0548">Nucleotidyltransferase</keyword>
<dbReference type="InterPro" id="IPR013103">
    <property type="entry name" value="RVT_2"/>
</dbReference>
<dbReference type="Proteomes" id="UP000499080">
    <property type="component" value="Unassembled WGS sequence"/>
</dbReference>
<evidence type="ECO:0000256" key="14">
    <source>
        <dbReference type="ARBA" id="ARBA00022932"/>
    </source>
</evidence>
<keyword evidence="12" id="KW-0229">DNA integration</keyword>
<dbReference type="Pfam" id="PF22936">
    <property type="entry name" value="Pol_BBD"/>
    <property type="match status" value="1"/>
</dbReference>
<evidence type="ECO:0000256" key="9">
    <source>
        <dbReference type="ARBA" id="ARBA00022801"/>
    </source>
</evidence>
<keyword evidence="13" id="KW-0695">RNA-directed DNA polymerase</keyword>
<keyword evidence="15" id="KW-0917">Virion maturation</keyword>
<organism evidence="23 24">
    <name type="scientific">Araneus ventricosus</name>
    <name type="common">Orbweaver spider</name>
    <name type="synonym">Epeira ventricosa</name>
    <dbReference type="NCBI Taxonomy" id="182803"/>
    <lineage>
        <taxon>Eukaryota</taxon>
        <taxon>Metazoa</taxon>
        <taxon>Ecdysozoa</taxon>
        <taxon>Arthropoda</taxon>
        <taxon>Chelicerata</taxon>
        <taxon>Arachnida</taxon>
        <taxon>Araneae</taxon>
        <taxon>Araneomorphae</taxon>
        <taxon>Entelegynae</taxon>
        <taxon>Araneoidea</taxon>
        <taxon>Araneidae</taxon>
        <taxon>Araneus</taxon>
    </lineage>
</organism>
<keyword evidence="7" id="KW-0064">Aspartyl protease</keyword>
<evidence type="ECO:0000256" key="15">
    <source>
        <dbReference type="ARBA" id="ARBA00023113"/>
    </source>
</evidence>
<dbReference type="InterPro" id="IPR043502">
    <property type="entry name" value="DNA/RNA_pol_sf"/>
</dbReference>
<keyword evidence="4" id="KW-0540">Nuclease</keyword>
<dbReference type="PANTHER" id="PTHR42648:SF11">
    <property type="entry name" value="TRANSPOSON TY4-P GAG-POL POLYPROTEIN"/>
    <property type="match status" value="1"/>
</dbReference>
<evidence type="ECO:0000313" key="23">
    <source>
        <dbReference type="EMBL" id="GBM51840.1"/>
    </source>
</evidence>
<evidence type="ECO:0000256" key="3">
    <source>
        <dbReference type="ARBA" id="ARBA00022670"/>
    </source>
</evidence>